<dbReference type="EMBL" id="BTRK01000001">
    <property type="protein sequence ID" value="GMR30309.1"/>
    <property type="molecule type" value="Genomic_DNA"/>
</dbReference>
<sequence>ESYPDIFYKVKKNRFEGPFDACEMRKKRFLNGSTPIYFMKNGERPNGDTPFHTLNELRALNGA</sequence>
<feature type="non-terminal residue" evidence="1">
    <location>
        <position position="1"/>
    </location>
</feature>
<dbReference type="Proteomes" id="UP001328107">
    <property type="component" value="Unassembled WGS sequence"/>
</dbReference>
<name>A0AAN4YYZ5_9BILA</name>
<dbReference type="AlphaFoldDB" id="A0AAN4YYZ5"/>
<protein>
    <submittedName>
        <fullName evidence="1">Uncharacterized protein</fullName>
    </submittedName>
</protein>
<organism evidence="1 2">
    <name type="scientific">Pristionchus mayeri</name>
    <dbReference type="NCBI Taxonomy" id="1317129"/>
    <lineage>
        <taxon>Eukaryota</taxon>
        <taxon>Metazoa</taxon>
        <taxon>Ecdysozoa</taxon>
        <taxon>Nematoda</taxon>
        <taxon>Chromadorea</taxon>
        <taxon>Rhabditida</taxon>
        <taxon>Rhabditina</taxon>
        <taxon>Diplogasteromorpha</taxon>
        <taxon>Diplogasteroidea</taxon>
        <taxon>Neodiplogasteridae</taxon>
        <taxon>Pristionchus</taxon>
    </lineage>
</organism>
<keyword evidence="2" id="KW-1185">Reference proteome</keyword>
<feature type="non-terminal residue" evidence="1">
    <location>
        <position position="63"/>
    </location>
</feature>
<reference evidence="2" key="1">
    <citation type="submission" date="2022-10" db="EMBL/GenBank/DDBJ databases">
        <title>Genome assembly of Pristionchus species.</title>
        <authorList>
            <person name="Yoshida K."/>
            <person name="Sommer R.J."/>
        </authorList>
    </citation>
    <scope>NUCLEOTIDE SEQUENCE [LARGE SCALE GENOMIC DNA]</scope>
    <source>
        <strain evidence="2">RS5460</strain>
    </source>
</reference>
<evidence type="ECO:0000313" key="2">
    <source>
        <dbReference type="Proteomes" id="UP001328107"/>
    </source>
</evidence>
<proteinExistence type="predicted"/>
<evidence type="ECO:0000313" key="1">
    <source>
        <dbReference type="EMBL" id="GMR30309.1"/>
    </source>
</evidence>
<gene>
    <name evidence="1" type="ORF">PMAYCL1PPCAC_00504</name>
</gene>
<accession>A0AAN4YYZ5</accession>
<comment type="caution">
    <text evidence="1">The sequence shown here is derived from an EMBL/GenBank/DDBJ whole genome shotgun (WGS) entry which is preliminary data.</text>
</comment>